<dbReference type="PANTHER" id="PTHR31246">
    <property type="entry name" value="MICROTUBULE-ASSOCIATED PROTEIN 70-2"/>
    <property type="match status" value="1"/>
</dbReference>
<feature type="compositionally biased region" description="Low complexity" evidence="8">
    <location>
        <begin position="412"/>
        <end position="421"/>
    </location>
</feature>
<sequence>MADASGGSGMEEGSGGGASGGNAAVLASSMSFKGASRRRTAPAIRPSLDADEFINLLHGSDPVRVELNRLENEVRGADAFYLVSGSLSISSCYLSNFFLQLCTDKDRELGEAQAEIRALRLSDRAREKAVEELTDELERIYDKLKLTESQLDTRNLEIKKINDEKKAAMAAQFAAEATLRRVHAAQKDDDMPPIEAILAPLEAELKIARQEIAKLQEDNKALDRLTKSKEAALLEAERTVEIALAKAAMVDDLQNKNQELTKQIEICQADEENRILDRLHRQKVGEVEKLSQTVRELEEAVLAGGAAANAVRDYQRKVQEMNEERKTLDRELARAKVTANRVAVVVANEWKDANDKVMPVRQWLEERRFMQGEMQQLRDKLAIAERTARSEAQLKEKYQVRLKVLEDGLRMTSSSGSTRSSAEPKALSNGPSSRRLSLGGADNLSKLSPNGVFSRRSPSFQMRSSLSASSSMVLKHAKGTSKSFDGGTRSLDRGKLLGNGAGHLLNRSTDTVRNGETNDTWKPNSEEKPSDGTATNSESSDMVSGLLYDMLQKEVITLRKACYEKDQSLKDKDDAIEMLAKKVDTLTKAMEVEAKKMRREVAAMEKEVAAMRGEKDQESRTKRLSASKAPANSSHAIPSR</sequence>
<feature type="compositionally biased region" description="Polar residues" evidence="8">
    <location>
        <begin position="506"/>
        <end position="523"/>
    </location>
</feature>
<feature type="region of interest" description="Disordered" evidence="8">
    <location>
        <begin position="410"/>
        <end position="461"/>
    </location>
</feature>
<feature type="region of interest" description="Disordered" evidence="8">
    <location>
        <begin position="498"/>
        <end position="540"/>
    </location>
</feature>
<proteinExistence type="inferred from homology"/>
<evidence type="ECO:0000313" key="10">
    <source>
        <dbReference type="Proteomes" id="UP000623129"/>
    </source>
</evidence>
<feature type="coiled-coil region" evidence="7">
    <location>
        <begin position="198"/>
        <end position="394"/>
    </location>
</feature>
<comment type="similarity">
    <text evidence="2">Belongs to the MAP70 family.</text>
</comment>
<keyword evidence="10" id="KW-1185">Reference proteome</keyword>
<comment type="subcellular location">
    <subcellularLocation>
        <location evidence="1">Cytoplasm</location>
        <location evidence="1">Cytoskeleton</location>
    </subcellularLocation>
</comment>
<dbReference type="EMBL" id="SWLB01000012">
    <property type="protein sequence ID" value="KAF3331561.1"/>
    <property type="molecule type" value="Genomic_DNA"/>
</dbReference>
<keyword evidence="3" id="KW-0963">Cytoplasm</keyword>
<keyword evidence="6" id="KW-0206">Cytoskeleton</keyword>
<dbReference type="GO" id="GO:0007010">
    <property type="term" value="P:cytoskeleton organization"/>
    <property type="evidence" value="ECO:0007669"/>
    <property type="project" value="InterPro"/>
</dbReference>
<keyword evidence="5 7" id="KW-0175">Coiled coil</keyword>
<protein>
    <submittedName>
        <fullName evidence="9">Microtubule-associated protein 70-2-like isoform X2</fullName>
    </submittedName>
</protein>
<dbReference type="Pfam" id="PF07058">
    <property type="entry name" value="MAP70"/>
    <property type="match status" value="2"/>
</dbReference>
<evidence type="ECO:0000256" key="5">
    <source>
        <dbReference type="ARBA" id="ARBA00023054"/>
    </source>
</evidence>
<dbReference type="Proteomes" id="UP000623129">
    <property type="component" value="Unassembled WGS sequence"/>
</dbReference>
<feature type="compositionally biased region" description="Basic and acidic residues" evidence="8">
    <location>
        <begin position="609"/>
        <end position="621"/>
    </location>
</feature>
<dbReference type="GO" id="GO:0005874">
    <property type="term" value="C:microtubule"/>
    <property type="evidence" value="ECO:0007669"/>
    <property type="project" value="UniProtKB-KW"/>
</dbReference>
<evidence type="ECO:0000256" key="3">
    <source>
        <dbReference type="ARBA" id="ARBA00022490"/>
    </source>
</evidence>
<evidence type="ECO:0000256" key="4">
    <source>
        <dbReference type="ARBA" id="ARBA00022701"/>
    </source>
</evidence>
<dbReference type="InterPro" id="IPR009768">
    <property type="entry name" value="MAP70"/>
</dbReference>
<organism evidence="9 10">
    <name type="scientific">Carex littledalei</name>
    <dbReference type="NCBI Taxonomy" id="544730"/>
    <lineage>
        <taxon>Eukaryota</taxon>
        <taxon>Viridiplantae</taxon>
        <taxon>Streptophyta</taxon>
        <taxon>Embryophyta</taxon>
        <taxon>Tracheophyta</taxon>
        <taxon>Spermatophyta</taxon>
        <taxon>Magnoliopsida</taxon>
        <taxon>Liliopsida</taxon>
        <taxon>Poales</taxon>
        <taxon>Cyperaceae</taxon>
        <taxon>Cyperoideae</taxon>
        <taxon>Cariceae</taxon>
        <taxon>Carex</taxon>
        <taxon>Carex subgen. Euthyceras</taxon>
    </lineage>
</organism>
<evidence type="ECO:0000256" key="6">
    <source>
        <dbReference type="ARBA" id="ARBA00023212"/>
    </source>
</evidence>
<accession>A0A833R1M1</accession>
<feature type="region of interest" description="Disordered" evidence="8">
    <location>
        <begin position="609"/>
        <end position="640"/>
    </location>
</feature>
<evidence type="ECO:0000256" key="8">
    <source>
        <dbReference type="SAM" id="MobiDB-lite"/>
    </source>
</evidence>
<evidence type="ECO:0000256" key="1">
    <source>
        <dbReference type="ARBA" id="ARBA00004245"/>
    </source>
</evidence>
<name>A0A833R1M1_9POAL</name>
<dbReference type="GO" id="GO:0008017">
    <property type="term" value="F:microtubule binding"/>
    <property type="evidence" value="ECO:0007669"/>
    <property type="project" value="InterPro"/>
</dbReference>
<feature type="region of interest" description="Disordered" evidence="8">
    <location>
        <begin position="1"/>
        <end position="20"/>
    </location>
</feature>
<feature type="compositionally biased region" description="Polar residues" evidence="8">
    <location>
        <begin position="630"/>
        <end position="640"/>
    </location>
</feature>
<evidence type="ECO:0000313" key="9">
    <source>
        <dbReference type="EMBL" id="KAF3331561.1"/>
    </source>
</evidence>
<evidence type="ECO:0000256" key="2">
    <source>
        <dbReference type="ARBA" id="ARBA00008825"/>
    </source>
</evidence>
<reference evidence="9" key="1">
    <citation type="submission" date="2020-01" db="EMBL/GenBank/DDBJ databases">
        <title>Genome sequence of Kobresia littledalei, the first chromosome-level genome in the family Cyperaceae.</title>
        <authorList>
            <person name="Qu G."/>
        </authorList>
    </citation>
    <scope>NUCLEOTIDE SEQUENCE</scope>
    <source>
        <strain evidence="9">C.B.Clarke</strain>
        <tissue evidence="9">Leaf</tissue>
    </source>
</reference>
<dbReference type="OrthoDB" id="2014495at2759"/>
<dbReference type="AlphaFoldDB" id="A0A833R1M1"/>
<evidence type="ECO:0000256" key="7">
    <source>
        <dbReference type="SAM" id="Coils"/>
    </source>
</evidence>
<dbReference type="PANTHER" id="PTHR31246:SF17">
    <property type="entry name" value="MICROTUBULE-ASSOCIATED PROTEIN 70-2"/>
    <property type="match status" value="1"/>
</dbReference>
<comment type="caution">
    <text evidence="9">The sequence shown here is derived from an EMBL/GenBank/DDBJ whole genome shotgun (WGS) entry which is preliminary data.</text>
</comment>
<gene>
    <name evidence="9" type="ORF">FCM35_KLT02967</name>
</gene>
<keyword evidence="4" id="KW-0493">Microtubule</keyword>